<protein>
    <recommendedName>
        <fullName evidence="3">Response regulatory domain-containing protein</fullName>
    </recommendedName>
</protein>
<evidence type="ECO:0000259" key="3">
    <source>
        <dbReference type="PROSITE" id="PS50110"/>
    </source>
</evidence>
<keyword evidence="1 2" id="KW-0597">Phosphoprotein</keyword>
<accession>A0A1E7Z7F2</accession>
<evidence type="ECO:0000313" key="5">
    <source>
        <dbReference type="Proteomes" id="UP000175691"/>
    </source>
</evidence>
<dbReference type="Proteomes" id="UP000175691">
    <property type="component" value="Unassembled WGS sequence"/>
</dbReference>
<dbReference type="InterPro" id="IPR001789">
    <property type="entry name" value="Sig_transdc_resp-reg_receiver"/>
</dbReference>
<dbReference type="STRING" id="1656094.BFC18_18810"/>
<evidence type="ECO:0000313" key="4">
    <source>
        <dbReference type="EMBL" id="OFC69455.1"/>
    </source>
</evidence>
<dbReference type="GO" id="GO:0000160">
    <property type="term" value="P:phosphorelay signal transduction system"/>
    <property type="evidence" value="ECO:0007669"/>
    <property type="project" value="InterPro"/>
</dbReference>
<dbReference type="RefSeq" id="WP_070126902.1">
    <property type="nucleotide sequence ID" value="NZ_MDHN01000040.1"/>
</dbReference>
<dbReference type="PROSITE" id="PS50110">
    <property type="entry name" value="RESPONSE_REGULATORY"/>
    <property type="match status" value="1"/>
</dbReference>
<sequence>MKILFVDDEPMILNGIRRALYRSGWKISIADGPQKALDALQDIQPDVIFSDAIMPGMNGVQFLQQISEISPCIARFILSGQADENLVLQGSQVVHGWYTKPCSHTLLNEQLEIISAIAAMLPVEAPDVAAQATASPLFAPLSLLKQHMQCVNGQVCALGNADISKFTDDQKQALFHVAETLFNDIDTDKIKDEASLAHLTQSRFPLLLLTEVFLRAPELIQNEELKTQITLHGEQFAERDNTDGMALLINLLKPILRDKLTATEHISVDTMLLYMLHVWSLPYSVIHKTL</sequence>
<dbReference type="Gene3D" id="3.40.50.2300">
    <property type="match status" value="1"/>
</dbReference>
<feature type="modified residue" description="4-aspartylphosphate" evidence="2">
    <location>
        <position position="51"/>
    </location>
</feature>
<feature type="domain" description="Response regulatory" evidence="3">
    <location>
        <begin position="2"/>
        <end position="115"/>
    </location>
</feature>
<dbReference type="PANTHER" id="PTHR44591:SF19">
    <property type="entry name" value="TWO-COMPONENT RESPONSE REGULATOR-RELATED"/>
    <property type="match status" value="1"/>
</dbReference>
<reference evidence="4 5" key="1">
    <citation type="submission" date="2016-08" db="EMBL/GenBank/DDBJ databases">
        <authorList>
            <person name="Seilhamer J.J."/>
        </authorList>
    </citation>
    <scope>NUCLEOTIDE SEQUENCE [LARGE SCALE GENOMIC DNA]</scope>
    <source>
        <strain evidence="4 5">KCTC 42603</strain>
    </source>
</reference>
<dbReference type="InterPro" id="IPR011006">
    <property type="entry name" value="CheY-like_superfamily"/>
</dbReference>
<name>A0A1E7Z7F2_9ALTE</name>
<evidence type="ECO:0000256" key="2">
    <source>
        <dbReference type="PROSITE-ProRule" id="PRU00169"/>
    </source>
</evidence>
<dbReference type="EMBL" id="MDHN01000040">
    <property type="protein sequence ID" value="OFC69455.1"/>
    <property type="molecule type" value="Genomic_DNA"/>
</dbReference>
<dbReference type="AlphaFoldDB" id="A0A1E7Z7F2"/>
<dbReference type="InterPro" id="IPR050595">
    <property type="entry name" value="Bact_response_regulator"/>
</dbReference>
<dbReference type="Pfam" id="PF00072">
    <property type="entry name" value="Response_reg"/>
    <property type="match status" value="1"/>
</dbReference>
<evidence type="ECO:0000256" key="1">
    <source>
        <dbReference type="ARBA" id="ARBA00022553"/>
    </source>
</evidence>
<dbReference type="SMART" id="SM00448">
    <property type="entry name" value="REC"/>
    <property type="match status" value="1"/>
</dbReference>
<keyword evidence="5" id="KW-1185">Reference proteome</keyword>
<comment type="caution">
    <text evidence="4">The sequence shown here is derived from an EMBL/GenBank/DDBJ whole genome shotgun (WGS) entry which is preliminary data.</text>
</comment>
<gene>
    <name evidence="4" type="ORF">BFC18_18810</name>
</gene>
<dbReference type="SUPFAM" id="SSF52172">
    <property type="entry name" value="CheY-like"/>
    <property type="match status" value="1"/>
</dbReference>
<organism evidence="4 5">
    <name type="scientific">Alteromonas confluentis</name>
    <dbReference type="NCBI Taxonomy" id="1656094"/>
    <lineage>
        <taxon>Bacteria</taxon>
        <taxon>Pseudomonadati</taxon>
        <taxon>Pseudomonadota</taxon>
        <taxon>Gammaproteobacteria</taxon>
        <taxon>Alteromonadales</taxon>
        <taxon>Alteromonadaceae</taxon>
        <taxon>Alteromonas/Salinimonas group</taxon>
        <taxon>Alteromonas</taxon>
    </lineage>
</organism>
<proteinExistence type="predicted"/>
<dbReference type="PANTHER" id="PTHR44591">
    <property type="entry name" value="STRESS RESPONSE REGULATOR PROTEIN 1"/>
    <property type="match status" value="1"/>
</dbReference>